<dbReference type="Pfam" id="PF00589">
    <property type="entry name" value="Phage_integrase"/>
    <property type="match status" value="1"/>
</dbReference>
<evidence type="ECO:0000256" key="3">
    <source>
        <dbReference type="ARBA" id="ARBA00023172"/>
    </source>
</evidence>
<dbReference type="Gene3D" id="1.10.443.10">
    <property type="entry name" value="Intergrase catalytic core"/>
    <property type="match status" value="1"/>
</dbReference>
<dbReference type="SUPFAM" id="SSF56349">
    <property type="entry name" value="DNA breaking-rejoining enzymes"/>
    <property type="match status" value="1"/>
</dbReference>
<dbReference type="InterPro" id="IPR035386">
    <property type="entry name" value="Arm-DNA-bind_5"/>
</dbReference>
<reference evidence="5 6" key="1">
    <citation type="submission" date="2021-03" db="EMBL/GenBank/DDBJ databases">
        <title>Fibrella sp. HMF5405 genome sequencing and assembly.</title>
        <authorList>
            <person name="Kang H."/>
            <person name="Kim H."/>
            <person name="Bae S."/>
            <person name="Joh K."/>
        </authorList>
    </citation>
    <scope>NUCLEOTIDE SEQUENCE [LARGE SCALE GENOMIC DNA]</scope>
    <source>
        <strain evidence="5 6">HMF5405</strain>
    </source>
</reference>
<keyword evidence="2" id="KW-0238">DNA-binding</keyword>
<evidence type="ECO:0000313" key="6">
    <source>
        <dbReference type="Proteomes" id="UP000664628"/>
    </source>
</evidence>
<evidence type="ECO:0000313" key="5">
    <source>
        <dbReference type="EMBL" id="MBO0950890.1"/>
    </source>
</evidence>
<evidence type="ECO:0000256" key="1">
    <source>
        <dbReference type="ARBA" id="ARBA00008857"/>
    </source>
</evidence>
<dbReference type="InterPro" id="IPR010998">
    <property type="entry name" value="Integrase_recombinase_N"/>
</dbReference>
<gene>
    <name evidence="5" type="ORF">J2I46_20025</name>
</gene>
<comment type="caution">
    <text evidence="5">The sequence shown here is derived from an EMBL/GenBank/DDBJ whole genome shotgun (WGS) entry which is preliminary data.</text>
</comment>
<accession>A0ABS3JLK3</accession>
<keyword evidence="3" id="KW-0233">DNA recombination</keyword>
<sequence>MRFRIAKYHPTFPKAFRMVFTHNFNVRVIIKDDFVKKDGTSPLYLYVSIDGEWIRIPMKLAWPPAFFDKAAGKLKPRQPKDKDQVDYTLIINAEAAKVNEIFKTYRLQERALTIQQLEKDFYEFNNRLCFLRYWAKESAERVKRKKIERATYNCHQASLNKFNAFWIREVEKKLKKKPAPAATSEDRFPYPLPFTQLTGKLLENFTAYCKTVHENDPVTIAKNLRDIKTYINRAVVDKYVFENPFKNFKFKFTESLPHAHTEAELVALLDLYNQGQAPEHWRKVLQYYLYSCFTGLRISDIVLMNHSNLSEPGWLVLTPFKTRRFGKVVRIPLHSICQSFITSAEGQLFDTFSEPYTNRILKKIGSHLNIPFKMTTHTARHTFGTLFIELGGDVVTLKDYMGHSKLETTMKYIHISEKRKKEKINVFDKLFKDN</sequence>
<dbReference type="InterPro" id="IPR013762">
    <property type="entry name" value="Integrase-like_cat_sf"/>
</dbReference>
<dbReference type="Pfam" id="PF13102">
    <property type="entry name" value="Phage_int_SAM_5"/>
    <property type="match status" value="1"/>
</dbReference>
<dbReference type="InterPro" id="IPR025269">
    <property type="entry name" value="SAM-like_dom"/>
</dbReference>
<dbReference type="Proteomes" id="UP000664628">
    <property type="component" value="Unassembled WGS sequence"/>
</dbReference>
<organism evidence="5 6">
    <name type="scientific">Fibrella forsythiae</name>
    <dbReference type="NCBI Taxonomy" id="2817061"/>
    <lineage>
        <taxon>Bacteria</taxon>
        <taxon>Pseudomonadati</taxon>
        <taxon>Bacteroidota</taxon>
        <taxon>Cytophagia</taxon>
        <taxon>Cytophagales</taxon>
        <taxon>Spirosomataceae</taxon>
        <taxon>Fibrella</taxon>
    </lineage>
</organism>
<comment type="similarity">
    <text evidence="1">Belongs to the 'phage' integrase family.</text>
</comment>
<keyword evidence="6" id="KW-1185">Reference proteome</keyword>
<dbReference type="PANTHER" id="PTHR30349">
    <property type="entry name" value="PHAGE INTEGRASE-RELATED"/>
    <property type="match status" value="1"/>
</dbReference>
<dbReference type="PANTHER" id="PTHR30349:SF41">
    <property type="entry name" value="INTEGRASE_RECOMBINASE PROTEIN MJ0367-RELATED"/>
    <property type="match status" value="1"/>
</dbReference>
<dbReference type="PROSITE" id="PS51898">
    <property type="entry name" value="TYR_RECOMBINASE"/>
    <property type="match status" value="1"/>
</dbReference>
<dbReference type="Gene3D" id="1.10.150.130">
    <property type="match status" value="1"/>
</dbReference>
<dbReference type="RefSeq" id="WP_207330832.1">
    <property type="nucleotide sequence ID" value="NZ_JAFMYW010000006.1"/>
</dbReference>
<dbReference type="InterPro" id="IPR050090">
    <property type="entry name" value="Tyrosine_recombinase_XerCD"/>
</dbReference>
<dbReference type="InterPro" id="IPR002104">
    <property type="entry name" value="Integrase_catalytic"/>
</dbReference>
<protein>
    <submittedName>
        <fullName evidence="5">Site-specific integrase</fullName>
    </submittedName>
</protein>
<dbReference type="InterPro" id="IPR011010">
    <property type="entry name" value="DNA_brk_join_enz"/>
</dbReference>
<proteinExistence type="inferred from homology"/>
<feature type="domain" description="Tyr recombinase" evidence="4">
    <location>
        <begin position="255"/>
        <end position="425"/>
    </location>
</feature>
<dbReference type="Pfam" id="PF17293">
    <property type="entry name" value="Arm-DNA-bind_5"/>
    <property type="match status" value="1"/>
</dbReference>
<evidence type="ECO:0000259" key="4">
    <source>
        <dbReference type="PROSITE" id="PS51898"/>
    </source>
</evidence>
<dbReference type="EMBL" id="JAFMYW010000006">
    <property type="protein sequence ID" value="MBO0950890.1"/>
    <property type="molecule type" value="Genomic_DNA"/>
</dbReference>
<dbReference type="CDD" id="cd01185">
    <property type="entry name" value="INTN1_C_like"/>
    <property type="match status" value="1"/>
</dbReference>
<evidence type="ECO:0000256" key="2">
    <source>
        <dbReference type="ARBA" id="ARBA00023125"/>
    </source>
</evidence>
<name>A0ABS3JLK3_9BACT</name>